<dbReference type="Proteomes" id="UP001208570">
    <property type="component" value="Unassembled WGS sequence"/>
</dbReference>
<dbReference type="InterPro" id="IPR029695">
    <property type="entry name" value="TMEM74-like"/>
</dbReference>
<dbReference type="AlphaFoldDB" id="A0AAD9NFM3"/>
<feature type="transmembrane region" description="Helical" evidence="2">
    <location>
        <begin position="33"/>
        <end position="54"/>
    </location>
</feature>
<evidence type="ECO:0000313" key="3">
    <source>
        <dbReference type="EMBL" id="KAK2168487.1"/>
    </source>
</evidence>
<keyword evidence="4" id="KW-1185">Reference proteome</keyword>
<feature type="compositionally biased region" description="Polar residues" evidence="1">
    <location>
        <begin position="1"/>
        <end position="13"/>
    </location>
</feature>
<dbReference type="PANTHER" id="PTHR16125">
    <property type="entry name" value="TRANSMEMBRANE PROTEIN 74"/>
    <property type="match status" value="1"/>
</dbReference>
<keyword evidence="2" id="KW-0472">Membrane</keyword>
<organism evidence="3 4">
    <name type="scientific">Paralvinella palmiformis</name>
    <dbReference type="NCBI Taxonomy" id="53620"/>
    <lineage>
        <taxon>Eukaryota</taxon>
        <taxon>Metazoa</taxon>
        <taxon>Spiralia</taxon>
        <taxon>Lophotrochozoa</taxon>
        <taxon>Annelida</taxon>
        <taxon>Polychaeta</taxon>
        <taxon>Sedentaria</taxon>
        <taxon>Canalipalpata</taxon>
        <taxon>Terebellida</taxon>
        <taxon>Terebelliformia</taxon>
        <taxon>Alvinellidae</taxon>
        <taxon>Paralvinella</taxon>
    </lineage>
</organism>
<keyword evidence="2" id="KW-0812">Transmembrane</keyword>
<gene>
    <name evidence="3" type="ORF">LSH36_16g01005</name>
</gene>
<sequence length="142" mass="15987">MSTLGEFDQTSLQPPDKGDCCRRYDPKHDPEEFFGMISLVMVTVGLVLITVGYLTPRAYKFDPDEEARKMEAIQLYYSELSYHLDIVILAGMALIAFGGILYTAIFISAFFTCLMAPPINRQNIPLSQSSDNRHYGATTFDK</sequence>
<name>A0AAD9NFM3_9ANNE</name>
<protein>
    <submittedName>
        <fullName evidence="3">Uncharacterized protein</fullName>
    </submittedName>
</protein>
<keyword evidence="2" id="KW-1133">Transmembrane helix</keyword>
<evidence type="ECO:0000256" key="1">
    <source>
        <dbReference type="SAM" id="MobiDB-lite"/>
    </source>
</evidence>
<accession>A0AAD9NFM3</accession>
<feature type="transmembrane region" description="Helical" evidence="2">
    <location>
        <begin position="86"/>
        <end position="114"/>
    </location>
</feature>
<comment type="caution">
    <text evidence="3">The sequence shown here is derived from an EMBL/GenBank/DDBJ whole genome shotgun (WGS) entry which is preliminary data.</text>
</comment>
<dbReference type="EMBL" id="JAODUP010000016">
    <property type="protein sequence ID" value="KAK2168487.1"/>
    <property type="molecule type" value="Genomic_DNA"/>
</dbReference>
<evidence type="ECO:0000256" key="2">
    <source>
        <dbReference type="SAM" id="Phobius"/>
    </source>
</evidence>
<reference evidence="3" key="1">
    <citation type="journal article" date="2023" name="Mol. Biol. Evol.">
        <title>Third-Generation Sequencing Reveals the Adaptive Role of the Epigenome in Three Deep-Sea Polychaetes.</title>
        <authorList>
            <person name="Perez M."/>
            <person name="Aroh O."/>
            <person name="Sun Y."/>
            <person name="Lan Y."/>
            <person name="Juniper S.K."/>
            <person name="Young C.R."/>
            <person name="Angers B."/>
            <person name="Qian P.Y."/>
        </authorList>
    </citation>
    <scope>NUCLEOTIDE SEQUENCE</scope>
    <source>
        <strain evidence="3">P08H-3</strain>
    </source>
</reference>
<proteinExistence type="predicted"/>
<evidence type="ECO:0000313" key="4">
    <source>
        <dbReference type="Proteomes" id="UP001208570"/>
    </source>
</evidence>
<dbReference type="PANTHER" id="PTHR16125:SF4">
    <property type="entry name" value="TRANSMEMBRANE PROTEIN 74B"/>
    <property type="match status" value="1"/>
</dbReference>
<feature type="region of interest" description="Disordered" evidence="1">
    <location>
        <begin position="1"/>
        <end position="20"/>
    </location>
</feature>
<dbReference type="Pfam" id="PF14927">
    <property type="entry name" value="Neurensin"/>
    <property type="match status" value="1"/>
</dbReference>